<accession>A0A2P5E2G8</accession>
<dbReference type="AlphaFoldDB" id="A0A2P5E2G8"/>
<sequence>MNSVVRIYQARFLFETRVQPIINSRVKWEQSAPGELKLNGVRVVPLTIREEGLLFAGESHLGAAITERLRHLYGEFVGGLSFSNLVANDISSLLREMDGGTYCFFPFSRNEAALYTR</sequence>
<organism evidence="1 2">
    <name type="scientific">Parasponia andersonii</name>
    <name type="common">Sponia andersonii</name>
    <dbReference type="NCBI Taxonomy" id="3476"/>
    <lineage>
        <taxon>Eukaryota</taxon>
        <taxon>Viridiplantae</taxon>
        <taxon>Streptophyta</taxon>
        <taxon>Embryophyta</taxon>
        <taxon>Tracheophyta</taxon>
        <taxon>Spermatophyta</taxon>
        <taxon>Magnoliopsida</taxon>
        <taxon>eudicotyledons</taxon>
        <taxon>Gunneridae</taxon>
        <taxon>Pentapetalae</taxon>
        <taxon>rosids</taxon>
        <taxon>fabids</taxon>
        <taxon>Rosales</taxon>
        <taxon>Cannabaceae</taxon>
        <taxon>Parasponia</taxon>
    </lineage>
</organism>
<comment type="caution">
    <text evidence="1">The sequence shown here is derived from an EMBL/GenBank/DDBJ whole genome shotgun (WGS) entry which is preliminary data.</text>
</comment>
<protein>
    <submittedName>
        <fullName evidence="1">Uncharacterized protein</fullName>
    </submittedName>
</protein>
<proteinExistence type="predicted"/>
<gene>
    <name evidence="1" type="ORF">PanWU01x14_009710</name>
</gene>
<evidence type="ECO:0000313" key="1">
    <source>
        <dbReference type="EMBL" id="PON79739.1"/>
    </source>
</evidence>
<name>A0A2P5E2G8_PARAD</name>
<reference evidence="2" key="1">
    <citation type="submission" date="2016-06" db="EMBL/GenBank/DDBJ databases">
        <title>Parallel loss of symbiosis genes in relatives of nitrogen-fixing non-legume Parasponia.</title>
        <authorList>
            <person name="Van Velzen R."/>
            <person name="Holmer R."/>
            <person name="Bu F."/>
            <person name="Rutten L."/>
            <person name="Van Zeijl A."/>
            <person name="Liu W."/>
            <person name="Santuari L."/>
            <person name="Cao Q."/>
            <person name="Sharma T."/>
            <person name="Shen D."/>
            <person name="Roswanjaya Y."/>
            <person name="Wardhani T."/>
            <person name="Kalhor M.S."/>
            <person name="Jansen J."/>
            <person name="Van den Hoogen J."/>
            <person name="Gungor B."/>
            <person name="Hartog M."/>
            <person name="Hontelez J."/>
            <person name="Verver J."/>
            <person name="Yang W.-C."/>
            <person name="Schijlen E."/>
            <person name="Repin R."/>
            <person name="Schilthuizen M."/>
            <person name="Schranz E."/>
            <person name="Heidstra R."/>
            <person name="Miyata K."/>
            <person name="Fedorova E."/>
            <person name="Kohlen W."/>
            <person name="Bisseling T."/>
            <person name="Smit S."/>
            <person name="Geurts R."/>
        </authorList>
    </citation>
    <scope>NUCLEOTIDE SEQUENCE [LARGE SCALE GENOMIC DNA]</scope>
    <source>
        <strain evidence="2">cv. WU1-14</strain>
    </source>
</reference>
<dbReference type="EMBL" id="JXTB01000003">
    <property type="protein sequence ID" value="PON79739.1"/>
    <property type="molecule type" value="Genomic_DNA"/>
</dbReference>
<dbReference type="Proteomes" id="UP000237105">
    <property type="component" value="Unassembled WGS sequence"/>
</dbReference>
<evidence type="ECO:0000313" key="2">
    <source>
        <dbReference type="Proteomes" id="UP000237105"/>
    </source>
</evidence>
<keyword evidence="2" id="KW-1185">Reference proteome</keyword>